<organism evidence="2">
    <name type="scientific">Salmonella enterica</name>
    <name type="common">Salmonella choleraesuis</name>
    <dbReference type="NCBI Taxonomy" id="28901"/>
    <lineage>
        <taxon>Bacteria</taxon>
        <taxon>Pseudomonadati</taxon>
        <taxon>Pseudomonadota</taxon>
        <taxon>Gammaproteobacteria</taxon>
        <taxon>Enterobacterales</taxon>
        <taxon>Enterobacteriaceae</taxon>
        <taxon>Salmonella</taxon>
    </lineage>
</organism>
<proteinExistence type="inferred from homology"/>
<comment type="similarity">
    <text evidence="1">Belongs to the hemolysin E family.</text>
</comment>
<reference evidence="2" key="1">
    <citation type="submission" date="2018-07" db="EMBL/GenBank/DDBJ databases">
        <authorList>
            <consortium name="PulseNet: The National Subtyping Network for Foodborne Disease Surveillance"/>
            <person name="Tarr C.L."/>
            <person name="Trees E."/>
            <person name="Katz L.S."/>
            <person name="Carleton-Romer H.A."/>
            <person name="Stroika S."/>
            <person name="Kucerova Z."/>
            <person name="Roache K.F."/>
            <person name="Sabol A.L."/>
            <person name="Besser J."/>
            <person name="Gerner-Smidt P."/>
        </authorList>
    </citation>
    <scope>NUCLEOTIDE SEQUENCE</scope>
    <source>
        <strain evidence="2">PNUSAS022037</strain>
    </source>
</reference>
<name>A0A5V3AUJ9_SALER</name>
<evidence type="ECO:0000256" key="1">
    <source>
        <dbReference type="ARBA" id="ARBA00005444"/>
    </source>
</evidence>
<dbReference type="GO" id="GO:0044179">
    <property type="term" value="P:hemolysis in another organism"/>
    <property type="evidence" value="ECO:0007669"/>
    <property type="project" value="InterPro"/>
</dbReference>
<dbReference type="InterPro" id="IPR027018">
    <property type="entry name" value="Hemolysin_E"/>
</dbReference>
<dbReference type="SUPFAM" id="SSF58100">
    <property type="entry name" value="Bacterial hemolysins"/>
    <property type="match status" value="1"/>
</dbReference>
<gene>
    <name evidence="2" type="ORF">COQ51_22135</name>
</gene>
<evidence type="ECO:0000313" key="2">
    <source>
        <dbReference type="EMBL" id="EBT8452755.1"/>
    </source>
</evidence>
<dbReference type="EMBL" id="AAHACR010000020">
    <property type="protein sequence ID" value="EBT8452755.1"/>
    <property type="molecule type" value="Genomic_DNA"/>
</dbReference>
<accession>A0A5V3AUJ9</accession>
<dbReference type="AlphaFoldDB" id="A0A5V3AUJ9"/>
<sequence length="59" mass="6926">MGNVKGFRFNHKKGCTFFVDYDDFMLKQLQDSATKLISLCNEYQKRHGKKLITSRVLIL</sequence>
<comment type="caution">
    <text evidence="2">The sequence shown here is derived from an EMBL/GenBank/DDBJ whole genome shotgun (WGS) entry which is preliminary data.</text>
</comment>
<dbReference type="Gene3D" id="1.20.1170.10">
    <property type="match status" value="1"/>
</dbReference>
<protein>
    <submittedName>
        <fullName evidence="2">Uncharacterized protein</fullName>
    </submittedName>
</protein>
<dbReference type="Pfam" id="PF06109">
    <property type="entry name" value="HlyE"/>
    <property type="match status" value="1"/>
</dbReference>